<protein>
    <recommendedName>
        <fullName evidence="4">SNF2 N-terminal domain-containing protein</fullName>
    </recommendedName>
</protein>
<dbReference type="AlphaFoldDB" id="A0AAG5D771"/>
<dbReference type="InterPro" id="IPR027417">
    <property type="entry name" value="P-loop_NTPase"/>
</dbReference>
<dbReference type="InterPro" id="IPR038718">
    <property type="entry name" value="SNF2-like_sf"/>
</dbReference>
<feature type="compositionally biased region" description="Polar residues" evidence="1">
    <location>
        <begin position="636"/>
        <end position="650"/>
    </location>
</feature>
<dbReference type="EnsemblMetazoa" id="ENSAATROPT007794">
    <property type="protein sequence ID" value="ENSAATROPP006996"/>
    <property type="gene ID" value="ENSAATROPG006353"/>
</dbReference>
<evidence type="ECO:0000313" key="2">
    <source>
        <dbReference type="EnsemblMetazoa" id="ENSAATROPP006996"/>
    </source>
</evidence>
<sequence length="742" mass="80518">MDVHCLPTKEAVTEGHLILDTACDRFVHRRIVVQLAVHQLEGVRFLNCQLREYSGIFLNDESGLGKCYQIVALLSGTAVGDRPSIILCPNRERTHHWMYHLDLLAPSLRSRVHPKSQLEVANELTALRGTEWQYAIVDETRGFMTTAELERLRALAVQKYIFLSSRDLLGELMVLSARLEFSCGKGAEALRSMVEQGRKQQTKTAYFRIYLCTRRFILRRRARNYRRQLPLIRKSEFLERFNAWKVANDIEVSQTVGDSADLGSVEYSIPTVKSQESSFFPVPGRTMTPEATDNTHRSSDMSESCSGFLAGQKSSEAGRTSPVNVPEATPLHYTGSEPLFDMNETNTEQMPHLRVESDTPSEGGSSIPEGGINIPETDTDTGGGTYAPVTATDSEGYLQFGQQVSDGSTSTQPVLADERYRFPVEKFLPQPAGSKQSGSSLSGESITSAQPPAPVITISSSDSPANRSKSPPLFEDDTENDTLTLSSDDDISLLDLLKKSATKRFPSRGASPKIATDRRLPSFSTPIAKLMFGSLADATPQREVDASSVDMFGVSPIGPVVAVAAAAAPEDVFEITKNNAFPNRIVVQGAAGGIPTVRIADESSDDDVQFVDATDGAIALDDPSGTPTGKGRSKALSLQRTPPSGGSNLGASPGRGWLGKSLRTSSISPRSSSTTPTTTRKDSPGGSGGVGSSYSRGGVHIVRDANRRRKLEELFKDVDGCCNSDLAKRSRTRVSEAKTNRR</sequence>
<proteinExistence type="predicted"/>
<dbReference type="Proteomes" id="UP000075880">
    <property type="component" value="Unassembled WGS sequence"/>
</dbReference>
<name>A0AAG5D771_ANOAO</name>
<feature type="region of interest" description="Disordered" evidence="1">
    <location>
        <begin position="616"/>
        <end position="701"/>
    </location>
</feature>
<dbReference type="SUPFAM" id="SSF52540">
    <property type="entry name" value="P-loop containing nucleoside triphosphate hydrolases"/>
    <property type="match status" value="1"/>
</dbReference>
<feature type="compositionally biased region" description="Low complexity" evidence="1">
    <location>
        <begin position="663"/>
        <end position="678"/>
    </location>
</feature>
<feature type="region of interest" description="Disordered" evidence="1">
    <location>
        <begin position="278"/>
        <end position="391"/>
    </location>
</feature>
<feature type="compositionally biased region" description="Basic and acidic residues" evidence="1">
    <location>
        <begin position="733"/>
        <end position="742"/>
    </location>
</feature>
<feature type="compositionally biased region" description="Low complexity" evidence="1">
    <location>
        <begin position="360"/>
        <end position="375"/>
    </location>
</feature>
<feature type="region of interest" description="Disordered" evidence="1">
    <location>
        <begin position="722"/>
        <end position="742"/>
    </location>
</feature>
<feature type="compositionally biased region" description="Polar residues" evidence="1">
    <location>
        <begin position="457"/>
        <end position="469"/>
    </location>
</feature>
<reference evidence="2" key="1">
    <citation type="submission" date="2024-04" db="UniProtKB">
        <authorList>
            <consortium name="EnsemblMetazoa"/>
        </authorList>
    </citation>
    <scope>IDENTIFICATION</scope>
    <source>
        <strain evidence="2">EBRO</strain>
    </source>
</reference>
<accession>A0AAG5D771</accession>
<evidence type="ECO:0008006" key="4">
    <source>
        <dbReference type="Google" id="ProtNLM"/>
    </source>
</evidence>
<keyword evidence="3" id="KW-1185">Reference proteome</keyword>
<dbReference type="Gene3D" id="3.40.50.10810">
    <property type="entry name" value="Tandem AAA-ATPase domain"/>
    <property type="match status" value="1"/>
</dbReference>
<organism evidence="2 3">
    <name type="scientific">Anopheles atroparvus</name>
    <name type="common">European mosquito</name>
    <dbReference type="NCBI Taxonomy" id="41427"/>
    <lineage>
        <taxon>Eukaryota</taxon>
        <taxon>Metazoa</taxon>
        <taxon>Ecdysozoa</taxon>
        <taxon>Arthropoda</taxon>
        <taxon>Hexapoda</taxon>
        <taxon>Insecta</taxon>
        <taxon>Pterygota</taxon>
        <taxon>Neoptera</taxon>
        <taxon>Endopterygota</taxon>
        <taxon>Diptera</taxon>
        <taxon>Nematocera</taxon>
        <taxon>Culicoidea</taxon>
        <taxon>Culicidae</taxon>
        <taxon>Anophelinae</taxon>
        <taxon>Anopheles</taxon>
    </lineage>
</organism>
<evidence type="ECO:0000256" key="1">
    <source>
        <dbReference type="SAM" id="MobiDB-lite"/>
    </source>
</evidence>
<feature type="compositionally biased region" description="Polar residues" evidence="1">
    <location>
        <begin position="312"/>
        <end position="323"/>
    </location>
</feature>
<feature type="region of interest" description="Disordered" evidence="1">
    <location>
        <begin position="428"/>
        <end position="485"/>
    </location>
</feature>
<evidence type="ECO:0000313" key="3">
    <source>
        <dbReference type="Proteomes" id="UP000075880"/>
    </source>
</evidence>
<feature type="compositionally biased region" description="Low complexity" evidence="1">
    <location>
        <begin position="433"/>
        <end position="448"/>
    </location>
</feature>